<keyword evidence="1" id="KW-0378">Hydrolase</keyword>
<dbReference type="PANTHER" id="PTHR10992:SF1029">
    <property type="entry name" value="METHYLESTERASE 18"/>
    <property type="match status" value="1"/>
</dbReference>
<dbReference type="InterPro" id="IPR045889">
    <property type="entry name" value="MES/HNL"/>
</dbReference>
<organism evidence="3 4">
    <name type="scientific">Ficus carica</name>
    <name type="common">Common fig</name>
    <dbReference type="NCBI Taxonomy" id="3494"/>
    <lineage>
        <taxon>Eukaryota</taxon>
        <taxon>Viridiplantae</taxon>
        <taxon>Streptophyta</taxon>
        <taxon>Embryophyta</taxon>
        <taxon>Tracheophyta</taxon>
        <taxon>Spermatophyta</taxon>
        <taxon>Magnoliopsida</taxon>
        <taxon>eudicotyledons</taxon>
        <taxon>Gunneridae</taxon>
        <taxon>Pentapetalae</taxon>
        <taxon>rosids</taxon>
        <taxon>fabids</taxon>
        <taxon>Rosales</taxon>
        <taxon>Moraceae</taxon>
        <taxon>Ficeae</taxon>
        <taxon>Ficus</taxon>
    </lineage>
</organism>
<reference evidence="3" key="1">
    <citation type="submission" date="2023-07" db="EMBL/GenBank/DDBJ databases">
        <title>draft genome sequence of fig (Ficus carica).</title>
        <authorList>
            <person name="Takahashi T."/>
            <person name="Nishimura K."/>
        </authorList>
    </citation>
    <scope>NUCLEOTIDE SEQUENCE</scope>
</reference>
<dbReference type="GO" id="GO:0080030">
    <property type="term" value="F:methyl indole-3-acetate esterase activity"/>
    <property type="evidence" value="ECO:0007669"/>
    <property type="project" value="TreeGrafter"/>
</dbReference>
<dbReference type="Pfam" id="PF12697">
    <property type="entry name" value="Abhydrolase_6"/>
    <property type="match status" value="1"/>
</dbReference>
<keyword evidence="4" id="KW-1185">Reference proteome</keyword>
<dbReference type="EMBL" id="BTGU01000001">
    <property type="protein sequence ID" value="GMN23327.1"/>
    <property type="molecule type" value="Genomic_DNA"/>
</dbReference>
<dbReference type="GO" id="GO:0080032">
    <property type="term" value="F:methyl jasmonate esterase activity"/>
    <property type="evidence" value="ECO:0007669"/>
    <property type="project" value="TreeGrafter"/>
</dbReference>
<proteinExistence type="predicted"/>
<sequence length="270" mass="30665">MAKDIPSYQKYHFVLVHGAGHGAWCWYKLRTLLEASGHQVTCIDLKSAGVDPTDFLAVETFEQFNEPLTTVMSNLPEDQKVVLVGHSVGGINITHALYKFPQKIQLIVYIAANMIRSGYNFTRLFELFEHLFGSEIANIFLPKWEFINKPGTNEAAGMIVKPEFQRMVFYNMSPVEDSTLASMLLRPTPIKPLLKVEYDDEDADAVERVPRVYVRTLNDQLMKQGLQDLMIKLWPPSKVYATGSDHAAFFSTPHELCRYLLEAATLFNNS</sequence>
<dbReference type="SUPFAM" id="SSF53474">
    <property type="entry name" value="alpha/beta-Hydrolases"/>
    <property type="match status" value="1"/>
</dbReference>
<gene>
    <name evidence="3" type="ORF">TIFTF001_000086</name>
</gene>
<evidence type="ECO:0000256" key="1">
    <source>
        <dbReference type="ARBA" id="ARBA00022801"/>
    </source>
</evidence>
<feature type="domain" description="AB hydrolase-1" evidence="2">
    <location>
        <begin position="13"/>
        <end position="257"/>
    </location>
</feature>
<dbReference type="AlphaFoldDB" id="A0AA87YW07"/>
<name>A0AA87YW07_FICCA</name>
<protein>
    <recommendedName>
        <fullName evidence="2">AB hydrolase-1 domain-containing protein</fullName>
    </recommendedName>
</protein>
<dbReference type="InterPro" id="IPR029058">
    <property type="entry name" value="AB_hydrolase_fold"/>
</dbReference>
<evidence type="ECO:0000313" key="4">
    <source>
        <dbReference type="Proteomes" id="UP001187192"/>
    </source>
</evidence>
<dbReference type="Gene3D" id="3.40.50.1820">
    <property type="entry name" value="alpha/beta hydrolase"/>
    <property type="match status" value="1"/>
</dbReference>
<dbReference type="Proteomes" id="UP001187192">
    <property type="component" value="Unassembled WGS sequence"/>
</dbReference>
<evidence type="ECO:0000259" key="2">
    <source>
        <dbReference type="Pfam" id="PF12697"/>
    </source>
</evidence>
<dbReference type="GO" id="GO:0009696">
    <property type="term" value="P:salicylic acid metabolic process"/>
    <property type="evidence" value="ECO:0007669"/>
    <property type="project" value="TreeGrafter"/>
</dbReference>
<dbReference type="FunFam" id="3.40.50.1820:FF:000025">
    <property type="entry name" value="putative methylesterase 11, chloroplastic"/>
    <property type="match status" value="1"/>
</dbReference>
<comment type="caution">
    <text evidence="3">The sequence shown here is derived from an EMBL/GenBank/DDBJ whole genome shotgun (WGS) entry which is preliminary data.</text>
</comment>
<evidence type="ECO:0000313" key="3">
    <source>
        <dbReference type="EMBL" id="GMN23327.1"/>
    </source>
</evidence>
<dbReference type="InterPro" id="IPR000073">
    <property type="entry name" value="AB_hydrolase_1"/>
</dbReference>
<dbReference type="GO" id="GO:0080031">
    <property type="term" value="F:methyl salicylate esterase activity"/>
    <property type="evidence" value="ECO:0007669"/>
    <property type="project" value="TreeGrafter"/>
</dbReference>
<dbReference type="PANTHER" id="PTHR10992">
    <property type="entry name" value="METHYLESTERASE FAMILY MEMBER"/>
    <property type="match status" value="1"/>
</dbReference>
<accession>A0AA87YW07</accession>
<dbReference type="GO" id="GO:0009694">
    <property type="term" value="P:jasmonic acid metabolic process"/>
    <property type="evidence" value="ECO:0007669"/>
    <property type="project" value="TreeGrafter"/>
</dbReference>